<dbReference type="PANTHER" id="PTHR33112">
    <property type="entry name" value="DOMAIN PROTEIN, PUTATIVE-RELATED"/>
    <property type="match status" value="1"/>
</dbReference>
<name>A0A4Z1P8H8_9PEZI</name>
<dbReference type="AlphaFoldDB" id="A0A4Z1P8H8"/>
<reference evidence="2 3" key="1">
    <citation type="submission" date="2019-04" db="EMBL/GenBank/DDBJ databases">
        <title>High contiguity whole genome sequence and gene annotation resource for two Venturia nashicola isolates.</title>
        <authorList>
            <person name="Prokchorchik M."/>
            <person name="Won K."/>
            <person name="Lee Y."/>
            <person name="Choi E.D."/>
            <person name="Segonzac C."/>
            <person name="Sohn K.H."/>
        </authorList>
    </citation>
    <scope>NUCLEOTIDE SEQUENCE [LARGE SCALE GENOMIC DNA]</scope>
    <source>
        <strain evidence="2 3">PRI2</strain>
    </source>
</reference>
<dbReference type="Pfam" id="PF06985">
    <property type="entry name" value="HET"/>
    <property type="match status" value="1"/>
</dbReference>
<dbReference type="EMBL" id="SNSC02000005">
    <property type="protein sequence ID" value="TID24208.1"/>
    <property type="molecule type" value="Genomic_DNA"/>
</dbReference>
<evidence type="ECO:0000259" key="1">
    <source>
        <dbReference type="Pfam" id="PF06985"/>
    </source>
</evidence>
<proteinExistence type="predicted"/>
<keyword evidence="3" id="KW-1185">Reference proteome</keyword>
<gene>
    <name evidence="2" type="ORF">E6O75_ATG02573</name>
</gene>
<protein>
    <submittedName>
        <fullName evidence="2">HET-domain-containing protein</fullName>
    </submittedName>
</protein>
<evidence type="ECO:0000313" key="3">
    <source>
        <dbReference type="Proteomes" id="UP000298493"/>
    </source>
</evidence>
<feature type="domain" description="Heterokaryon incompatibility" evidence="1">
    <location>
        <begin position="1"/>
        <end position="62"/>
    </location>
</feature>
<organism evidence="2 3">
    <name type="scientific">Venturia nashicola</name>
    <dbReference type="NCBI Taxonomy" id="86259"/>
    <lineage>
        <taxon>Eukaryota</taxon>
        <taxon>Fungi</taxon>
        <taxon>Dikarya</taxon>
        <taxon>Ascomycota</taxon>
        <taxon>Pezizomycotina</taxon>
        <taxon>Dothideomycetes</taxon>
        <taxon>Pleosporomycetidae</taxon>
        <taxon>Venturiales</taxon>
        <taxon>Venturiaceae</taxon>
        <taxon>Venturia</taxon>
    </lineage>
</organism>
<dbReference type="InterPro" id="IPR010730">
    <property type="entry name" value="HET"/>
</dbReference>
<comment type="caution">
    <text evidence="2">The sequence shown here is derived from an EMBL/GenBank/DDBJ whole genome shotgun (WGS) entry which is preliminary data.</text>
</comment>
<evidence type="ECO:0000313" key="2">
    <source>
        <dbReference type="EMBL" id="TID24208.1"/>
    </source>
</evidence>
<dbReference type="STRING" id="86259.A0A4Z1P8H8"/>
<dbReference type="Proteomes" id="UP000298493">
    <property type="component" value="Unassembled WGS sequence"/>
</dbReference>
<dbReference type="PANTHER" id="PTHR33112:SF16">
    <property type="entry name" value="HETEROKARYON INCOMPATIBILITY DOMAIN-CONTAINING PROTEIN"/>
    <property type="match status" value="1"/>
</dbReference>
<accession>A0A4Z1P8H8</accession>
<sequence length="112" mass="12446">MWVDTLCISQYDSLTKSREIGLMGAIYANAIVTIVAADGDDTNYGLRGFKGLSDQRDHTLKEPGCSRSTIFRNIGSCSTIRWYDGSVDEDCTDDDFDFHAIGDRIHTISITK</sequence>